<dbReference type="InterPro" id="IPR003660">
    <property type="entry name" value="HAMP_dom"/>
</dbReference>
<dbReference type="InterPro" id="IPR050980">
    <property type="entry name" value="2C_sensor_his_kinase"/>
</dbReference>
<dbReference type="InterPro" id="IPR004358">
    <property type="entry name" value="Sig_transdc_His_kin-like_C"/>
</dbReference>
<evidence type="ECO:0000256" key="3">
    <source>
        <dbReference type="ARBA" id="ARBA00022553"/>
    </source>
</evidence>
<dbReference type="GO" id="GO:0005524">
    <property type="term" value="F:ATP binding"/>
    <property type="evidence" value="ECO:0007669"/>
    <property type="project" value="UniProtKB-KW"/>
</dbReference>
<dbReference type="CDD" id="cd00075">
    <property type="entry name" value="HATPase"/>
    <property type="match status" value="1"/>
</dbReference>
<dbReference type="SUPFAM" id="SSF55874">
    <property type="entry name" value="ATPase domain of HSP90 chaperone/DNA topoisomerase II/histidine kinase"/>
    <property type="match status" value="1"/>
</dbReference>
<dbReference type="GO" id="GO:0007165">
    <property type="term" value="P:signal transduction"/>
    <property type="evidence" value="ECO:0007669"/>
    <property type="project" value="InterPro"/>
</dbReference>
<evidence type="ECO:0000256" key="1">
    <source>
        <dbReference type="ARBA" id="ARBA00000085"/>
    </source>
</evidence>
<evidence type="ECO:0000256" key="4">
    <source>
        <dbReference type="ARBA" id="ARBA00022679"/>
    </source>
</evidence>
<dbReference type="AlphaFoldDB" id="A0A3B0TD86"/>
<keyword evidence="8" id="KW-0812">Transmembrane</keyword>
<organism evidence="11">
    <name type="scientific">hydrothermal vent metagenome</name>
    <dbReference type="NCBI Taxonomy" id="652676"/>
    <lineage>
        <taxon>unclassified sequences</taxon>
        <taxon>metagenomes</taxon>
        <taxon>ecological metagenomes</taxon>
    </lineage>
</organism>
<dbReference type="EC" id="2.7.13.3" evidence="2"/>
<evidence type="ECO:0000256" key="7">
    <source>
        <dbReference type="ARBA" id="ARBA00022840"/>
    </source>
</evidence>
<dbReference type="GO" id="GO:0016020">
    <property type="term" value="C:membrane"/>
    <property type="evidence" value="ECO:0007669"/>
    <property type="project" value="InterPro"/>
</dbReference>
<evidence type="ECO:0000256" key="6">
    <source>
        <dbReference type="ARBA" id="ARBA00022777"/>
    </source>
</evidence>
<accession>A0A3B0TD86</accession>
<feature type="transmembrane region" description="Helical" evidence="8">
    <location>
        <begin position="177"/>
        <end position="200"/>
    </location>
</feature>
<evidence type="ECO:0000256" key="2">
    <source>
        <dbReference type="ARBA" id="ARBA00012438"/>
    </source>
</evidence>
<keyword evidence="7" id="KW-0067">ATP-binding</keyword>
<dbReference type="InterPro" id="IPR003594">
    <property type="entry name" value="HATPase_dom"/>
</dbReference>
<evidence type="ECO:0000256" key="5">
    <source>
        <dbReference type="ARBA" id="ARBA00022741"/>
    </source>
</evidence>
<keyword evidence="8" id="KW-1133">Transmembrane helix</keyword>
<feature type="domain" description="HAMP" evidence="10">
    <location>
        <begin position="198"/>
        <end position="253"/>
    </location>
</feature>
<keyword evidence="6 11" id="KW-0418">Kinase</keyword>
<dbReference type="Gene3D" id="3.30.565.10">
    <property type="entry name" value="Histidine kinase-like ATPase, C-terminal domain"/>
    <property type="match status" value="1"/>
</dbReference>
<feature type="domain" description="Histidine kinase" evidence="9">
    <location>
        <begin position="267"/>
        <end position="481"/>
    </location>
</feature>
<keyword evidence="5" id="KW-0547">Nucleotide-binding</keyword>
<name>A0A3B0TD86_9ZZZZ</name>
<protein>
    <recommendedName>
        <fullName evidence="2">histidine kinase</fullName>
        <ecNumber evidence="2">2.7.13.3</ecNumber>
    </recommendedName>
</protein>
<dbReference type="PROSITE" id="PS50109">
    <property type="entry name" value="HIS_KIN"/>
    <property type="match status" value="1"/>
</dbReference>
<dbReference type="Pfam" id="PF02518">
    <property type="entry name" value="HATPase_c"/>
    <property type="match status" value="1"/>
</dbReference>
<feature type="transmembrane region" description="Helical" evidence="8">
    <location>
        <begin position="26"/>
        <end position="47"/>
    </location>
</feature>
<proteinExistence type="predicted"/>
<evidence type="ECO:0000313" key="11">
    <source>
        <dbReference type="EMBL" id="VAW12432.1"/>
    </source>
</evidence>
<dbReference type="InterPro" id="IPR036890">
    <property type="entry name" value="HATPase_C_sf"/>
</dbReference>
<keyword evidence="4" id="KW-0808">Transferase</keyword>
<dbReference type="PANTHER" id="PTHR44936:SF10">
    <property type="entry name" value="SENSOR PROTEIN RSTB"/>
    <property type="match status" value="1"/>
</dbReference>
<dbReference type="EMBL" id="UOEM01000044">
    <property type="protein sequence ID" value="VAW12432.1"/>
    <property type="molecule type" value="Genomic_DNA"/>
</dbReference>
<dbReference type="InterPro" id="IPR005467">
    <property type="entry name" value="His_kinase_dom"/>
</dbReference>
<keyword evidence="3" id="KW-0597">Phosphoprotein</keyword>
<evidence type="ECO:0000259" key="10">
    <source>
        <dbReference type="PROSITE" id="PS50885"/>
    </source>
</evidence>
<dbReference type="SMART" id="SM00387">
    <property type="entry name" value="HATPase_c"/>
    <property type="match status" value="1"/>
</dbReference>
<dbReference type="GO" id="GO:0004673">
    <property type="term" value="F:protein histidine kinase activity"/>
    <property type="evidence" value="ECO:0007669"/>
    <property type="project" value="UniProtKB-EC"/>
</dbReference>
<keyword evidence="8" id="KW-0472">Membrane</keyword>
<gene>
    <name evidence="11" type="ORF">MNBD_ALPHA09-1894</name>
</gene>
<evidence type="ECO:0000259" key="9">
    <source>
        <dbReference type="PROSITE" id="PS50109"/>
    </source>
</evidence>
<dbReference type="PROSITE" id="PS50885">
    <property type="entry name" value="HAMP"/>
    <property type="match status" value="1"/>
</dbReference>
<dbReference type="PANTHER" id="PTHR44936">
    <property type="entry name" value="SENSOR PROTEIN CREC"/>
    <property type="match status" value="1"/>
</dbReference>
<dbReference type="PRINTS" id="PR00344">
    <property type="entry name" value="BCTRLSENSOR"/>
</dbReference>
<evidence type="ECO:0000256" key="8">
    <source>
        <dbReference type="SAM" id="Phobius"/>
    </source>
</evidence>
<dbReference type="Gene3D" id="1.10.287.130">
    <property type="match status" value="1"/>
</dbReference>
<comment type="catalytic activity">
    <reaction evidence="1">
        <text>ATP + protein L-histidine = ADP + protein N-phospho-L-histidine.</text>
        <dbReference type="EC" id="2.7.13.3"/>
    </reaction>
</comment>
<reference evidence="11" key="1">
    <citation type="submission" date="2018-06" db="EMBL/GenBank/DDBJ databases">
        <authorList>
            <person name="Zhirakovskaya E."/>
        </authorList>
    </citation>
    <scope>NUCLEOTIDE SEQUENCE</scope>
</reference>
<sequence>MDAHQPDPLEILPPRRRWSLGLSGKLLLLTLLFVMVAEVLIYVPSIANFRLTWLQQRLAAAQTASLALKAAPNLEVSDELAAELLTNAEVLAVVFTQDRSRRLILNSGMPPTVEKQFDLRVSMRPESIFDAFDTLFAPSGRIIGVIGEARYGAGDDIQIILNENPLKAAMMRFSFNVLSLSIAISLITAGLVYLVLNWILVRPMQRLTGTIARFAERPSDATRIVRPSGRGDEIGMAEYELSIMQRQLQSLLQQKNNLAALGLAVSKINHDLRNMLAHAQLMSDRLVTIKDPAVQRLAPKLIASLDRAIELCTTTLKTGKAQENPPARRRISLHEQVEEVAGTLELGTRDRVNWANRVEPALQIDADPDQLFRILHNLARNAVEAIESVPAGDGVEGAVELSIAARREGAVVTIEIADNGPGIPPAMVKTLFEAFKGGGRPGSVGLGLAIAAELTRAHDGEIRLVDRAIGAAFEVEIPDTVTFLSARREAI</sequence>